<accession>A0A8D8FXL4</accession>
<organism evidence="1">
    <name type="scientific">Culex pipiens</name>
    <name type="common">House mosquito</name>
    <dbReference type="NCBI Taxonomy" id="7175"/>
    <lineage>
        <taxon>Eukaryota</taxon>
        <taxon>Metazoa</taxon>
        <taxon>Ecdysozoa</taxon>
        <taxon>Arthropoda</taxon>
        <taxon>Hexapoda</taxon>
        <taxon>Insecta</taxon>
        <taxon>Pterygota</taxon>
        <taxon>Neoptera</taxon>
        <taxon>Endopterygota</taxon>
        <taxon>Diptera</taxon>
        <taxon>Nematocera</taxon>
        <taxon>Culicoidea</taxon>
        <taxon>Culicidae</taxon>
        <taxon>Culicinae</taxon>
        <taxon>Culicini</taxon>
        <taxon>Culex</taxon>
        <taxon>Culex</taxon>
    </lineage>
</organism>
<dbReference type="EMBL" id="HBUE01103455">
    <property type="protein sequence ID" value="CAG6486224.1"/>
    <property type="molecule type" value="Transcribed_RNA"/>
</dbReference>
<evidence type="ECO:0000313" key="1">
    <source>
        <dbReference type="EMBL" id="CAG6486224.1"/>
    </source>
</evidence>
<reference evidence="1" key="1">
    <citation type="submission" date="2021-05" db="EMBL/GenBank/DDBJ databases">
        <authorList>
            <person name="Alioto T."/>
            <person name="Alioto T."/>
            <person name="Gomez Garrido J."/>
        </authorList>
    </citation>
    <scope>NUCLEOTIDE SEQUENCE</scope>
</reference>
<protein>
    <submittedName>
        <fullName evidence="1">(northern house mosquito) hypothetical protein</fullName>
    </submittedName>
</protein>
<sequence>MYVNSDYHLHCLFDQRCHLLQMSPEGLGVWLRLLPKNLSLASFQFGLSCKRARSDPRCRTSGITLLWPDNFLPSDYSRDTCSTVPRSNLVVGVMSPQLHEILHDIQSDHDQMFPRLRRVLLCHMILYCCTVWLYRMISVCRKIQHRCNVQSQRRVQRRRKVQLRREVQLRRKVQLRLCFEHRRGVHHRRNDSRLQTISFRDLNCDRH</sequence>
<name>A0A8D8FXL4_CULPI</name>
<proteinExistence type="predicted"/>
<dbReference type="AlphaFoldDB" id="A0A8D8FXL4"/>